<dbReference type="Proteomes" id="UP000310066">
    <property type="component" value="Unassembled WGS sequence"/>
</dbReference>
<comment type="caution">
    <text evidence="2">The sequence shown here is derived from an EMBL/GenBank/DDBJ whole genome shotgun (WGS) entry which is preliminary data.</text>
</comment>
<evidence type="ECO:0000313" key="2">
    <source>
        <dbReference type="EMBL" id="TKA29993.1"/>
    </source>
</evidence>
<name>A0A4U0U4G9_9PEZI</name>
<feature type="region of interest" description="Disordered" evidence="1">
    <location>
        <begin position="192"/>
        <end position="217"/>
    </location>
</feature>
<accession>A0A4U0U4G9</accession>
<sequence>MSQAPAQLTSPSPPSVHDTEMTHSSVSTSCTSSDVTMSDADEDPAPLFSHESPPKTASTSISASSNSDSRPHSPSLSRPRRSSSAERSSRATLSCLPGLEEHLSTLTPYKRARALYDVCYDYPDEYLAWMYAHPADIDGVAALRGPQDAEMKKWGKRVWREMTGREVRVLEQGQRKLFGGWNGWGEERRGGVREGVEEEVGPRGEVQPGGEAEVEGMGMGMSRAGRRWMGTWTRSGVSWRGEGGEGFDGGE</sequence>
<feature type="compositionally biased region" description="Low complexity" evidence="1">
    <location>
        <begin position="54"/>
        <end position="77"/>
    </location>
</feature>
<dbReference type="AlphaFoldDB" id="A0A4U0U4G9"/>
<evidence type="ECO:0000313" key="3">
    <source>
        <dbReference type="Proteomes" id="UP000310066"/>
    </source>
</evidence>
<gene>
    <name evidence="2" type="ORF">B0A54_15547</name>
</gene>
<protein>
    <submittedName>
        <fullName evidence="2">Uncharacterized protein</fullName>
    </submittedName>
</protein>
<feature type="region of interest" description="Disordered" evidence="1">
    <location>
        <begin position="1"/>
        <end position="92"/>
    </location>
</feature>
<dbReference type="EMBL" id="NAJP01000105">
    <property type="protein sequence ID" value="TKA29993.1"/>
    <property type="molecule type" value="Genomic_DNA"/>
</dbReference>
<dbReference type="OrthoDB" id="3916666at2759"/>
<proteinExistence type="predicted"/>
<feature type="compositionally biased region" description="Polar residues" evidence="1">
    <location>
        <begin position="1"/>
        <end position="10"/>
    </location>
</feature>
<organism evidence="2 3">
    <name type="scientific">Friedmanniomyces endolithicus</name>
    <dbReference type="NCBI Taxonomy" id="329885"/>
    <lineage>
        <taxon>Eukaryota</taxon>
        <taxon>Fungi</taxon>
        <taxon>Dikarya</taxon>
        <taxon>Ascomycota</taxon>
        <taxon>Pezizomycotina</taxon>
        <taxon>Dothideomycetes</taxon>
        <taxon>Dothideomycetidae</taxon>
        <taxon>Mycosphaerellales</taxon>
        <taxon>Teratosphaeriaceae</taxon>
        <taxon>Friedmanniomyces</taxon>
    </lineage>
</organism>
<evidence type="ECO:0000256" key="1">
    <source>
        <dbReference type="SAM" id="MobiDB-lite"/>
    </source>
</evidence>
<feature type="compositionally biased region" description="Low complexity" evidence="1">
    <location>
        <begin position="22"/>
        <end position="38"/>
    </location>
</feature>
<reference evidence="2 3" key="1">
    <citation type="submission" date="2017-03" db="EMBL/GenBank/DDBJ databases">
        <title>Genomes of endolithic fungi from Antarctica.</title>
        <authorList>
            <person name="Coleine C."/>
            <person name="Masonjones S."/>
            <person name="Stajich J.E."/>
        </authorList>
    </citation>
    <scope>NUCLEOTIDE SEQUENCE [LARGE SCALE GENOMIC DNA]</scope>
    <source>
        <strain evidence="2 3">CCFEE 5311</strain>
    </source>
</reference>